<proteinExistence type="predicted"/>
<dbReference type="EMBL" id="RJSE01000007">
    <property type="protein sequence ID" value="RNL63228.1"/>
    <property type="molecule type" value="Genomic_DNA"/>
</dbReference>
<gene>
    <name evidence="1" type="ORF">EFK50_16170</name>
</gene>
<dbReference type="OrthoDB" id="1495225at2"/>
<evidence type="ECO:0000313" key="2">
    <source>
        <dbReference type="Proteomes" id="UP000267128"/>
    </source>
</evidence>
<dbReference type="InterPro" id="IPR041881">
    <property type="entry name" value="PqqD_sf"/>
</dbReference>
<dbReference type="InterPro" id="IPR008792">
    <property type="entry name" value="PQQD"/>
</dbReference>
<sequence length="95" mass="10599">MCMTSSAPDVAYLRRPELNAVEMDGELVMMGQEQGEYYGLRDVAASIWQHLVEPRTLEDLVVLVCAEYAIDPDTCRPDVVAFLDDLVARKLIAPV</sequence>
<dbReference type="AlphaFoldDB" id="A0A3N0CIC1"/>
<evidence type="ECO:0000313" key="1">
    <source>
        <dbReference type="EMBL" id="RNL63228.1"/>
    </source>
</evidence>
<reference evidence="1 2" key="1">
    <citation type="submission" date="2018-11" db="EMBL/GenBank/DDBJ databases">
        <authorList>
            <person name="Li F."/>
        </authorList>
    </citation>
    <scope>NUCLEOTIDE SEQUENCE [LARGE SCALE GENOMIC DNA]</scope>
    <source>
        <strain evidence="1 2">Gsoil 097</strain>
    </source>
</reference>
<organism evidence="1 2">
    <name type="scientific">Nocardioides marmoriginsengisoli</name>
    <dbReference type="NCBI Taxonomy" id="661483"/>
    <lineage>
        <taxon>Bacteria</taxon>
        <taxon>Bacillati</taxon>
        <taxon>Actinomycetota</taxon>
        <taxon>Actinomycetes</taxon>
        <taxon>Propionibacteriales</taxon>
        <taxon>Nocardioidaceae</taxon>
        <taxon>Nocardioides</taxon>
    </lineage>
</organism>
<dbReference type="Gene3D" id="1.10.10.1150">
    <property type="entry name" value="Coenzyme PQQ synthesis protein D (PqqD)"/>
    <property type="match status" value="1"/>
</dbReference>
<dbReference type="Pfam" id="PF05402">
    <property type="entry name" value="PqqD"/>
    <property type="match status" value="1"/>
</dbReference>
<keyword evidence="2" id="KW-1185">Reference proteome</keyword>
<accession>A0A3N0CIC1</accession>
<name>A0A3N0CIC1_9ACTN</name>
<comment type="caution">
    <text evidence="1">The sequence shown here is derived from an EMBL/GenBank/DDBJ whole genome shotgun (WGS) entry which is preliminary data.</text>
</comment>
<protein>
    <submittedName>
        <fullName evidence="1">PqqD family protein</fullName>
    </submittedName>
</protein>
<dbReference type="Proteomes" id="UP000267128">
    <property type="component" value="Unassembled WGS sequence"/>
</dbReference>